<name>A0AAD5UJD5_9FUNG</name>
<evidence type="ECO:0000313" key="3">
    <source>
        <dbReference type="Proteomes" id="UP001210925"/>
    </source>
</evidence>
<accession>A0AAD5UJD5</accession>
<dbReference type="Proteomes" id="UP001210925">
    <property type="component" value="Unassembled WGS sequence"/>
</dbReference>
<sequence length="475" mass="53241">MESASIWTKEKDQLLIEAFYNFGGEKGSLKAIKAHIGDPALKLKDIKERKKVLLSLLKNEKENAQDQNELPAEVRFEEYLDLEQAGEDSNLNKEAEIPESKLNGNPHIEQTVHVNDPEPMMETKEKVEETQEKTIETPGESAVMDVKPENKLVKSKIEMLGKGVEVKKTEIELPSEMESVKNRTALFEVAKPKKYSGFAKSRVKRIVANIENQEPSGPNLHNPITPFKFDPLLYKKAAFESIASGNQSLPEVTMTPSRRAAVTARRVTKSKLSKVDSDCESPVMSSPLRRSSRISFKSAEGEKAAVSRKLDFEMFKEENVFNPAPVEPEIEKTVEATPETNVETSKAVDEGSFVLMLEPKKLSTPRKRIATPRKRNNKINLETPVKEDLEATATPLTPSFSFGKFDTPRVSAIETSVSEGGKRKREADDEGDSKRFKLPNGERHINFQKVPEANTTWFGTALYKFSKPFLFGLGN</sequence>
<dbReference type="EMBL" id="JADGKB010000051">
    <property type="protein sequence ID" value="KAJ3256407.1"/>
    <property type="molecule type" value="Genomic_DNA"/>
</dbReference>
<comment type="caution">
    <text evidence="2">The sequence shown here is derived from an EMBL/GenBank/DDBJ whole genome shotgun (WGS) entry which is preliminary data.</text>
</comment>
<proteinExistence type="predicted"/>
<feature type="compositionally biased region" description="Basic and acidic residues" evidence="1">
    <location>
        <begin position="90"/>
        <end position="99"/>
    </location>
</feature>
<protein>
    <submittedName>
        <fullName evidence="2">Uncharacterized protein</fullName>
    </submittedName>
</protein>
<gene>
    <name evidence="2" type="ORF">HK103_005536</name>
</gene>
<organism evidence="2 3">
    <name type="scientific">Boothiomyces macroporosus</name>
    <dbReference type="NCBI Taxonomy" id="261099"/>
    <lineage>
        <taxon>Eukaryota</taxon>
        <taxon>Fungi</taxon>
        <taxon>Fungi incertae sedis</taxon>
        <taxon>Chytridiomycota</taxon>
        <taxon>Chytridiomycota incertae sedis</taxon>
        <taxon>Chytridiomycetes</taxon>
        <taxon>Rhizophydiales</taxon>
        <taxon>Terramycetaceae</taxon>
        <taxon>Boothiomyces</taxon>
    </lineage>
</organism>
<dbReference type="AlphaFoldDB" id="A0AAD5UJD5"/>
<keyword evidence="3" id="KW-1185">Reference proteome</keyword>
<evidence type="ECO:0000256" key="1">
    <source>
        <dbReference type="SAM" id="MobiDB-lite"/>
    </source>
</evidence>
<feature type="region of interest" description="Disordered" evidence="1">
    <location>
        <begin position="414"/>
        <end position="439"/>
    </location>
</feature>
<reference evidence="2" key="1">
    <citation type="submission" date="2020-05" db="EMBL/GenBank/DDBJ databases">
        <title>Phylogenomic resolution of chytrid fungi.</title>
        <authorList>
            <person name="Stajich J.E."/>
            <person name="Amses K."/>
            <person name="Simmons R."/>
            <person name="Seto K."/>
            <person name="Myers J."/>
            <person name="Bonds A."/>
            <person name="Quandt C.A."/>
            <person name="Barry K."/>
            <person name="Liu P."/>
            <person name="Grigoriev I."/>
            <person name="Longcore J.E."/>
            <person name="James T.Y."/>
        </authorList>
    </citation>
    <scope>NUCLEOTIDE SEQUENCE</scope>
    <source>
        <strain evidence="2">PLAUS21</strain>
    </source>
</reference>
<feature type="region of interest" description="Disordered" evidence="1">
    <location>
        <begin position="86"/>
        <end position="147"/>
    </location>
</feature>
<feature type="compositionally biased region" description="Basic and acidic residues" evidence="1">
    <location>
        <begin position="121"/>
        <end position="135"/>
    </location>
</feature>
<evidence type="ECO:0000313" key="2">
    <source>
        <dbReference type="EMBL" id="KAJ3256407.1"/>
    </source>
</evidence>